<protein>
    <submittedName>
        <fullName evidence="1">Uncharacterized protein</fullName>
    </submittedName>
</protein>
<dbReference type="EMBL" id="QYUJ01000030">
    <property type="protein sequence ID" value="RJF68867.1"/>
    <property type="molecule type" value="Genomic_DNA"/>
</dbReference>
<evidence type="ECO:0000313" key="2">
    <source>
        <dbReference type="Proteomes" id="UP000286287"/>
    </source>
</evidence>
<gene>
    <name evidence="1" type="ORF">D3875_21135</name>
</gene>
<sequence length="76" mass="8578">MTEWNELMDALLTWYDPSVAQRRMHELQGVALRDATVDDLRALIEAFEDEELEAGVAFAWEHGDLSPYENGGSHSA</sequence>
<dbReference type="Proteomes" id="UP000286287">
    <property type="component" value="Unassembled WGS sequence"/>
</dbReference>
<proteinExistence type="predicted"/>
<evidence type="ECO:0000313" key="1">
    <source>
        <dbReference type="EMBL" id="RJF68867.1"/>
    </source>
</evidence>
<organism evidence="1 2">
    <name type="scientific">Deinococcus cavernae</name>
    <dbReference type="NCBI Taxonomy" id="2320857"/>
    <lineage>
        <taxon>Bacteria</taxon>
        <taxon>Thermotogati</taxon>
        <taxon>Deinococcota</taxon>
        <taxon>Deinococci</taxon>
        <taxon>Deinococcales</taxon>
        <taxon>Deinococcaceae</taxon>
        <taxon>Deinococcus</taxon>
    </lineage>
</organism>
<accession>A0A418UZG7</accession>
<comment type="caution">
    <text evidence="1">The sequence shown here is derived from an EMBL/GenBank/DDBJ whole genome shotgun (WGS) entry which is preliminary data.</text>
</comment>
<reference evidence="1 2" key="1">
    <citation type="submission" date="2018-09" db="EMBL/GenBank/DDBJ databases">
        <authorList>
            <person name="Zhu H."/>
        </authorList>
    </citation>
    <scope>NUCLEOTIDE SEQUENCE [LARGE SCALE GENOMIC DNA]</scope>
    <source>
        <strain evidence="1 2">K2S05-167</strain>
    </source>
</reference>
<dbReference type="RefSeq" id="WP_119766738.1">
    <property type="nucleotide sequence ID" value="NZ_QYUJ01000030.1"/>
</dbReference>
<dbReference type="AlphaFoldDB" id="A0A418UZG7"/>
<keyword evidence="2" id="KW-1185">Reference proteome</keyword>
<name>A0A418UZG7_9DEIO</name>